<dbReference type="GO" id="GO:0008168">
    <property type="term" value="F:methyltransferase activity"/>
    <property type="evidence" value="ECO:0007669"/>
    <property type="project" value="UniProtKB-KW"/>
</dbReference>
<organism evidence="1">
    <name type="scientific">viral metagenome</name>
    <dbReference type="NCBI Taxonomy" id="1070528"/>
    <lineage>
        <taxon>unclassified sequences</taxon>
        <taxon>metagenomes</taxon>
        <taxon>organismal metagenomes</taxon>
    </lineage>
</organism>
<keyword evidence="1" id="KW-0489">Methyltransferase</keyword>
<dbReference type="InterPro" id="IPR029063">
    <property type="entry name" value="SAM-dependent_MTases_sf"/>
</dbReference>
<sequence length="204" mass="24014">MSTDIDIHWRCWYSLFISKKFTRLATIDNSTQKGLVLPENLTGAEIGVFRGENVISLLTHIPWLKKLYCIDMWKEYDEYNKELKNNFPDTKLTLEEEFNNFKKTVAPFSNRVEILRMNSIKAANLIEDDSLDFVFIDGNHKYNSVKNDIMAYIPKIKVKGILSGHDYIRFKGEPEHRYEVKKAVDEIFPSKNIEGTIWWVERIK</sequence>
<gene>
    <name evidence="1" type="ORF">TM448A00747_0012</name>
</gene>
<dbReference type="Pfam" id="PF13578">
    <property type="entry name" value="Methyltransf_24"/>
    <property type="match status" value="1"/>
</dbReference>
<dbReference type="SUPFAM" id="SSF53335">
    <property type="entry name" value="S-adenosyl-L-methionine-dependent methyltransferases"/>
    <property type="match status" value="1"/>
</dbReference>
<dbReference type="PANTHER" id="PTHR37909:SF1">
    <property type="entry name" value="S-ADENOSYL-L-METHIONINE-DEPENDENT METHYLTRANSFERASES SUPERFAMILY PROTEIN"/>
    <property type="match status" value="1"/>
</dbReference>
<dbReference type="Gene3D" id="3.40.50.150">
    <property type="entry name" value="Vaccinia Virus protein VP39"/>
    <property type="match status" value="1"/>
</dbReference>
<dbReference type="AlphaFoldDB" id="A0A6H1ZK19"/>
<name>A0A6H1ZK19_9ZZZZ</name>
<proteinExistence type="predicted"/>
<accession>A0A6H1ZK19</accession>
<dbReference type="GO" id="GO:0032259">
    <property type="term" value="P:methylation"/>
    <property type="evidence" value="ECO:0007669"/>
    <property type="project" value="UniProtKB-KW"/>
</dbReference>
<protein>
    <submittedName>
        <fullName evidence="1">Putative methyltransferase</fullName>
    </submittedName>
</protein>
<reference evidence="1" key="1">
    <citation type="submission" date="2020-03" db="EMBL/GenBank/DDBJ databases">
        <title>The deep terrestrial virosphere.</title>
        <authorList>
            <person name="Holmfeldt K."/>
            <person name="Nilsson E."/>
            <person name="Simone D."/>
            <person name="Lopez-Fernandez M."/>
            <person name="Wu X."/>
            <person name="de Brujin I."/>
            <person name="Lundin D."/>
            <person name="Andersson A."/>
            <person name="Bertilsson S."/>
            <person name="Dopson M."/>
        </authorList>
    </citation>
    <scope>NUCLEOTIDE SEQUENCE</scope>
    <source>
        <strain evidence="1">TM448A00747</strain>
    </source>
</reference>
<keyword evidence="1" id="KW-0808">Transferase</keyword>
<evidence type="ECO:0000313" key="1">
    <source>
        <dbReference type="EMBL" id="QJA47822.1"/>
    </source>
</evidence>
<dbReference type="EMBL" id="MT144059">
    <property type="protein sequence ID" value="QJA47822.1"/>
    <property type="molecule type" value="Genomic_DNA"/>
</dbReference>
<dbReference type="PANTHER" id="PTHR37909">
    <property type="entry name" value="S-ADENOSYL-L-METHIONINE-DEPENDENT METHYLTRANSFERASES SUPERFAMILY PROTEIN"/>
    <property type="match status" value="1"/>
</dbReference>